<sequence>MRDLHKRFGPGLEIMVFPSDEFGKQELPEGKICDFVANLGLPADEPGFHVMAKTEVNGARAHPVWSYAKAAFPGEVRWNFDAIFLFDKQGKCVHRTSLRQAPTVEQIQKLM</sequence>
<dbReference type="PANTHER" id="PTHR11592:SF134">
    <property type="entry name" value="PHOSPHOLIPID HYDROPEROXIDE GLUTATHIONE PEROXIDASE"/>
    <property type="match status" value="1"/>
</dbReference>
<name>A0A7S2BUD0_9EUKA</name>
<dbReference type="PROSITE" id="PS51355">
    <property type="entry name" value="GLUTATHIONE_PEROXID_3"/>
    <property type="match status" value="1"/>
</dbReference>
<evidence type="ECO:0000313" key="4">
    <source>
        <dbReference type="EMBL" id="CAD9407163.1"/>
    </source>
</evidence>
<evidence type="ECO:0000256" key="3">
    <source>
        <dbReference type="ARBA" id="ARBA00023002"/>
    </source>
</evidence>
<organism evidence="4">
    <name type="scientific">Haptolina brevifila</name>
    <dbReference type="NCBI Taxonomy" id="156173"/>
    <lineage>
        <taxon>Eukaryota</taxon>
        <taxon>Haptista</taxon>
        <taxon>Haptophyta</taxon>
        <taxon>Prymnesiophyceae</taxon>
        <taxon>Prymnesiales</taxon>
        <taxon>Prymnesiaceae</taxon>
        <taxon>Haptolina</taxon>
    </lineage>
</organism>
<gene>
    <name evidence="4" type="ORF">CBRE1094_LOCUS4195</name>
</gene>
<protein>
    <recommendedName>
        <fullName evidence="5">Glutathione peroxidase</fullName>
    </recommendedName>
</protein>
<dbReference type="Pfam" id="PF00255">
    <property type="entry name" value="GSHPx"/>
    <property type="match status" value="1"/>
</dbReference>
<dbReference type="AlphaFoldDB" id="A0A7S2BUD0"/>
<evidence type="ECO:0000256" key="2">
    <source>
        <dbReference type="ARBA" id="ARBA00022559"/>
    </source>
</evidence>
<reference evidence="4" key="1">
    <citation type="submission" date="2021-01" db="EMBL/GenBank/DDBJ databases">
        <authorList>
            <person name="Corre E."/>
            <person name="Pelletier E."/>
            <person name="Niang G."/>
            <person name="Scheremetjew M."/>
            <person name="Finn R."/>
            <person name="Kale V."/>
            <person name="Holt S."/>
            <person name="Cochrane G."/>
            <person name="Meng A."/>
            <person name="Brown T."/>
            <person name="Cohen L."/>
        </authorList>
    </citation>
    <scope>NUCLEOTIDE SEQUENCE</scope>
    <source>
        <strain evidence="4">UTEX LB 985</strain>
    </source>
</reference>
<dbReference type="PANTHER" id="PTHR11592">
    <property type="entry name" value="GLUTATHIONE PEROXIDASE"/>
    <property type="match status" value="1"/>
</dbReference>
<dbReference type="EMBL" id="HBGU01007638">
    <property type="protein sequence ID" value="CAD9407163.1"/>
    <property type="molecule type" value="Transcribed_RNA"/>
</dbReference>
<dbReference type="SUPFAM" id="SSF52833">
    <property type="entry name" value="Thioredoxin-like"/>
    <property type="match status" value="1"/>
</dbReference>
<dbReference type="InterPro" id="IPR036249">
    <property type="entry name" value="Thioredoxin-like_sf"/>
</dbReference>
<dbReference type="Gene3D" id="3.40.30.10">
    <property type="entry name" value="Glutaredoxin"/>
    <property type="match status" value="1"/>
</dbReference>
<keyword evidence="3" id="KW-0560">Oxidoreductase</keyword>
<dbReference type="GO" id="GO:0006979">
    <property type="term" value="P:response to oxidative stress"/>
    <property type="evidence" value="ECO:0007669"/>
    <property type="project" value="InterPro"/>
</dbReference>
<evidence type="ECO:0008006" key="5">
    <source>
        <dbReference type="Google" id="ProtNLM"/>
    </source>
</evidence>
<accession>A0A7S2BUD0</accession>
<proteinExistence type="inferred from homology"/>
<evidence type="ECO:0000256" key="1">
    <source>
        <dbReference type="ARBA" id="ARBA00006926"/>
    </source>
</evidence>
<keyword evidence="2" id="KW-0575">Peroxidase</keyword>
<dbReference type="GO" id="GO:0004601">
    <property type="term" value="F:peroxidase activity"/>
    <property type="evidence" value="ECO:0007669"/>
    <property type="project" value="UniProtKB-KW"/>
</dbReference>
<dbReference type="InterPro" id="IPR000889">
    <property type="entry name" value="Glutathione_peroxidase"/>
</dbReference>
<comment type="similarity">
    <text evidence="1">Belongs to the glutathione peroxidase family.</text>
</comment>